<reference evidence="14" key="1">
    <citation type="submission" date="2016-08" db="EMBL/GenBank/DDBJ databases">
        <authorList>
            <person name="Yan J."/>
        </authorList>
    </citation>
    <scope>NUCLEOTIDE SEQUENCE</scope>
    <source>
        <strain evidence="14">CSS-01s</strain>
    </source>
</reference>
<evidence type="ECO:0000256" key="11">
    <source>
        <dbReference type="SAM" id="MobiDB-lite"/>
    </source>
</evidence>
<feature type="compositionally biased region" description="Polar residues" evidence="11">
    <location>
        <begin position="845"/>
        <end position="856"/>
    </location>
</feature>
<sequence>MASLAFGQAHGVVVGLKSVSDVKPRREIDDLVVNEPDVFNLFLLALEYLQKDTGQWQDKMSYFQVAGIHGLPKREWDNVRGDSPELGGYCTHGSILFPTWHRPYLAMMEQSIYNTVQQIAAQFDDPKYRLAADKFRLPYWDYFHPREQKNTVFPGIGPGGKTSFPYDFRLPSVLKEAQLMVYRPKTQEPNDEKCLVPMDNPLKTFNFPTKNSITTDEWQVMEREAAAKAEGGRSDTVSQTHTVRHSRPGGDREVDDFEALDVALNKDREAELRVMLDLIEAAPYADYRNFATSALQRDMRNPTNGSLEDFHGSYHVNIGGAGHMSRIPVAAFDPVFWLHHCNIDRVFAIWQALHDDFITDRAPAAGIPNAFTNLYPFRRAIVNGEEHFWNSSDARDHRQFGYTYPDIEVGNKQVILANFDANYRWSLQRQQRGYGGGLANIPEAMRPKDVRAAQVFRYSGSGFLPVRMVEQQPVVTTATHKKSDSAYGGSTYGGGSSTYESSTYSSSTTYESSSTYGTNTPKTEYTSGSRETKTSSYGGGGAPRCSSCGGGGGGGGGGGYSSGGYGGQTGGYSGGAQPQTGGGSHHCSSCGSSMPKPGGGGGDYSGPPGDYSSGPKPGDYGSNVPKPSSYGGGVPKPGDYAGGGGTRPGDFKPGSTVHCSSCGNKVNCPSCGTNVYCKECSSTTRCTTCGSNDHGTDKCHQHSAHCTDCGSKDHRTGGCGKTSSNACGKCGSTTHGADSCHSSNARCTNCGSNDHHSTGCQHSSPRYSGGGGYDSHGSQNRGFQPVGGSGSESQNMGFQGGGHGESQNMGFQGGSYGESQNRGFNDGGHHHHHHGGAGFGHYDGNTPQNTGFQPQQHGPEHVPSFRRGDEILFNEPPGSRLVLQWYIDSEVNKDALNGAFTIYFFVGATRDIPVNASEWQSSPLLAGLTHIFSAPREACDNCALQSAEGLKVTGTSAITPILLDYIEQQLGWGGGGGGGGEVQQGNLQSLSPNDVVPFLQRMIVWRVADANRKQAQPAQVAGLRISVSATISVVRPDSTIPQFREAMNFPEITAGHQSGDPAAW</sequence>
<dbReference type="PROSITE" id="PS00497">
    <property type="entry name" value="TYROSINASE_1"/>
    <property type="match status" value="1"/>
</dbReference>
<dbReference type="GO" id="GO:0004503">
    <property type="term" value="F:tyrosinase activity"/>
    <property type="evidence" value="ECO:0007669"/>
    <property type="project" value="UniProtKB-EC"/>
</dbReference>
<dbReference type="Pfam" id="PF00264">
    <property type="entry name" value="Tyrosinase"/>
    <property type="match status" value="1"/>
</dbReference>
<gene>
    <name evidence="14" type="ORF">BFW01_g10211</name>
</gene>
<evidence type="ECO:0000256" key="8">
    <source>
        <dbReference type="ARBA" id="ARBA00023101"/>
    </source>
</evidence>
<comment type="catalytic activity">
    <reaction evidence="10">
        <text>L-tyrosine + O2 = L-dopaquinone + H2O</text>
        <dbReference type="Rhea" id="RHEA:18117"/>
        <dbReference type="ChEBI" id="CHEBI:15377"/>
        <dbReference type="ChEBI" id="CHEBI:15379"/>
        <dbReference type="ChEBI" id="CHEBI:57924"/>
        <dbReference type="ChEBI" id="CHEBI:58315"/>
        <dbReference type="EC" id="1.14.18.1"/>
    </reaction>
</comment>
<dbReference type="PROSITE" id="PS00498">
    <property type="entry name" value="TYROSINASE_2"/>
    <property type="match status" value="1"/>
</dbReference>
<dbReference type="Pfam" id="PF18132">
    <property type="entry name" value="Tyrosinase_C"/>
    <property type="match status" value="1"/>
</dbReference>
<feature type="region of interest" description="Disordered" evidence="11">
    <location>
        <begin position="598"/>
        <end position="647"/>
    </location>
</feature>
<dbReference type="InterPro" id="IPR041640">
    <property type="entry name" value="Tyrosinase_C"/>
</dbReference>
<reference evidence="14" key="2">
    <citation type="journal article" date="2018" name="DNA Res.">
        <title>Comparative genome and transcriptome analyses reveal adaptations to opportunistic infections in woody plant degrading pathogens of Botryosphaeriaceae.</title>
        <authorList>
            <person name="Yan J.Y."/>
            <person name="Zhao W.S."/>
            <person name="Chen Z."/>
            <person name="Xing Q.K."/>
            <person name="Zhang W."/>
            <person name="Chethana K.W.T."/>
            <person name="Xue M.F."/>
            <person name="Xu J.P."/>
            <person name="Phillips A.J.L."/>
            <person name="Wang Y."/>
            <person name="Liu J.H."/>
            <person name="Liu M."/>
            <person name="Zhou Y."/>
            <person name="Jayawardena R.S."/>
            <person name="Manawasinghe I.S."/>
            <person name="Huang J.B."/>
            <person name="Qiao G.H."/>
            <person name="Fu C.Y."/>
            <person name="Guo F.F."/>
            <person name="Dissanayake A.J."/>
            <person name="Peng Y.L."/>
            <person name="Hyde K.D."/>
            <person name="Li X.H."/>
        </authorList>
    </citation>
    <scope>NUCLEOTIDE SEQUENCE</scope>
    <source>
        <strain evidence="14">CSS-01s</strain>
    </source>
</reference>
<protein>
    <recommendedName>
        <fullName evidence="3">tyrosinase</fullName>
        <ecNumber evidence="3">1.14.18.1</ecNumber>
    </recommendedName>
</protein>
<name>A0A8H7INC5_9PEZI</name>
<feature type="compositionally biased region" description="Low complexity" evidence="11">
    <location>
        <begin position="605"/>
        <end position="618"/>
    </location>
</feature>
<feature type="region of interest" description="Disordered" evidence="11">
    <location>
        <begin position="761"/>
        <end position="861"/>
    </location>
</feature>
<dbReference type="PANTHER" id="PTHR11474:SF76">
    <property type="entry name" value="SHKT DOMAIN-CONTAINING PROTEIN"/>
    <property type="match status" value="1"/>
</dbReference>
<keyword evidence="5" id="KW-0560">Oxidoreductase</keyword>
<dbReference type="InterPro" id="IPR008922">
    <property type="entry name" value="Di-copper_centre_dom_sf"/>
</dbReference>
<dbReference type="SUPFAM" id="SSF48056">
    <property type="entry name" value="Di-copper centre-containing domain"/>
    <property type="match status" value="1"/>
</dbReference>
<evidence type="ECO:0000259" key="13">
    <source>
        <dbReference type="PROSITE" id="PS00498"/>
    </source>
</evidence>
<evidence type="ECO:0000256" key="9">
    <source>
        <dbReference type="ARBA" id="ARBA00048233"/>
    </source>
</evidence>
<feature type="domain" description="Tyrosinase copper-binding" evidence="12">
    <location>
        <begin position="92"/>
        <end position="109"/>
    </location>
</feature>
<dbReference type="GO" id="GO:0046872">
    <property type="term" value="F:metal ion binding"/>
    <property type="evidence" value="ECO:0007669"/>
    <property type="project" value="UniProtKB-KW"/>
</dbReference>
<proteinExistence type="inferred from homology"/>
<comment type="cofactor">
    <cofactor evidence="1">
        <name>Cu(2+)</name>
        <dbReference type="ChEBI" id="CHEBI:29036"/>
    </cofactor>
</comment>
<evidence type="ECO:0000313" key="14">
    <source>
        <dbReference type="EMBL" id="KAF9629008.1"/>
    </source>
</evidence>
<evidence type="ECO:0000256" key="3">
    <source>
        <dbReference type="ARBA" id="ARBA00011906"/>
    </source>
</evidence>
<comment type="similarity">
    <text evidence="2">Belongs to the tyrosinase family.</text>
</comment>
<dbReference type="InterPro" id="IPR002227">
    <property type="entry name" value="Tyrosinase_Cu-bd"/>
</dbReference>
<evidence type="ECO:0000256" key="7">
    <source>
        <dbReference type="ARBA" id="ARBA00023033"/>
    </source>
</evidence>
<keyword evidence="4" id="KW-0479">Metal-binding</keyword>
<keyword evidence="8" id="KW-0470">Melanin biosynthesis</keyword>
<dbReference type="Gene3D" id="1.10.1280.10">
    <property type="entry name" value="Di-copper center containing domain from catechol oxidase"/>
    <property type="match status" value="1"/>
</dbReference>
<dbReference type="AlphaFoldDB" id="A0A8H7INC5"/>
<evidence type="ECO:0000313" key="15">
    <source>
        <dbReference type="Proteomes" id="UP000627934"/>
    </source>
</evidence>
<comment type="caution">
    <text evidence="14">The sequence shown here is derived from an EMBL/GenBank/DDBJ whole genome shotgun (WGS) entry which is preliminary data.</text>
</comment>
<dbReference type="GO" id="GO:0042438">
    <property type="term" value="P:melanin biosynthetic process"/>
    <property type="evidence" value="ECO:0007669"/>
    <property type="project" value="UniProtKB-KW"/>
</dbReference>
<feature type="region of interest" description="Disordered" evidence="11">
    <location>
        <begin position="477"/>
        <end position="543"/>
    </location>
</feature>
<dbReference type="PRINTS" id="PR00092">
    <property type="entry name" value="TYROSINASE"/>
</dbReference>
<feature type="compositionally biased region" description="Polar residues" evidence="11">
    <location>
        <begin position="519"/>
        <end position="529"/>
    </location>
</feature>
<organism evidence="14 15">
    <name type="scientific">Lasiodiplodia theobromae</name>
    <dbReference type="NCBI Taxonomy" id="45133"/>
    <lineage>
        <taxon>Eukaryota</taxon>
        <taxon>Fungi</taxon>
        <taxon>Dikarya</taxon>
        <taxon>Ascomycota</taxon>
        <taxon>Pezizomycotina</taxon>
        <taxon>Dothideomycetes</taxon>
        <taxon>Dothideomycetes incertae sedis</taxon>
        <taxon>Botryosphaeriales</taxon>
        <taxon>Botryosphaeriaceae</taxon>
        <taxon>Lasiodiplodia</taxon>
    </lineage>
</organism>
<evidence type="ECO:0000256" key="5">
    <source>
        <dbReference type="ARBA" id="ARBA00023002"/>
    </source>
</evidence>
<evidence type="ECO:0000256" key="4">
    <source>
        <dbReference type="ARBA" id="ARBA00022723"/>
    </source>
</evidence>
<feature type="compositionally biased region" description="Low complexity" evidence="11">
    <location>
        <begin position="497"/>
        <end position="518"/>
    </location>
</feature>
<feature type="compositionally biased region" description="Gly residues" evidence="11">
    <location>
        <begin position="630"/>
        <end position="647"/>
    </location>
</feature>
<keyword evidence="6" id="KW-0186">Copper</keyword>
<evidence type="ECO:0000256" key="2">
    <source>
        <dbReference type="ARBA" id="ARBA00009928"/>
    </source>
</evidence>
<feature type="domain" description="Tyrosinase copper-binding" evidence="13">
    <location>
        <begin position="333"/>
        <end position="344"/>
    </location>
</feature>
<feature type="region of interest" description="Disordered" evidence="11">
    <location>
        <begin position="227"/>
        <end position="252"/>
    </location>
</feature>
<dbReference type="EMBL" id="MDYX01000024">
    <property type="protein sequence ID" value="KAF9629008.1"/>
    <property type="molecule type" value="Genomic_DNA"/>
</dbReference>
<evidence type="ECO:0000256" key="1">
    <source>
        <dbReference type="ARBA" id="ARBA00001973"/>
    </source>
</evidence>
<dbReference type="Proteomes" id="UP000627934">
    <property type="component" value="Unassembled WGS sequence"/>
</dbReference>
<comment type="catalytic activity">
    <reaction evidence="9">
        <text>2 L-dopa + O2 = 2 L-dopaquinone + 2 H2O</text>
        <dbReference type="Rhea" id="RHEA:34287"/>
        <dbReference type="ChEBI" id="CHEBI:15377"/>
        <dbReference type="ChEBI" id="CHEBI:15379"/>
        <dbReference type="ChEBI" id="CHEBI:57504"/>
        <dbReference type="ChEBI" id="CHEBI:57924"/>
        <dbReference type="EC" id="1.14.18.1"/>
    </reaction>
</comment>
<dbReference type="EC" id="1.14.18.1" evidence="3"/>
<evidence type="ECO:0000259" key="12">
    <source>
        <dbReference type="PROSITE" id="PS00497"/>
    </source>
</evidence>
<dbReference type="InterPro" id="IPR050316">
    <property type="entry name" value="Tyrosinase/Hemocyanin"/>
</dbReference>
<keyword evidence="7" id="KW-0503">Monooxygenase</keyword>
<evidence type="ECO:0000256" key="6">
    <source>
        <dbReference type="ARBA" id="ARBA00023008"/>
    </source>
</evidence>
<evidence type="ECO:0000256" key="10">
    <source>
        <dbReference type="ARBA" id="ARBA00048881"/>
    </source>
</evidence>
<accession>A0A8H7INC5</accession>
<dbReference type="PANTHER" id="PTHR11474">
    <property type="entry name" value="TYROSINASE FAMILY MEMBER"/>
    <property type="match status" value="1"/>
</dbReference>
<dbReference type="Gene3D" id="2.60.310.20">
    <property type="match status" value="1"/>
</dbReference>